<reference evidence="1 2" key="1">
    <citation type="submission" date="2021-06" db="EMBL/GenBank/DDBJ databases">
        <authorList>
            <person name="Palmer J.M."/>
        </authorList>
    </citation>
    <scope>NUCLEOTIDE SEQUENCE [LARGE SCALE GENOMIC DNA]</scope>
    <source>
        <strain evidence="1 2">XC_2019</strain>
        <tissue evidence="1">Muscle</tissue>
    </source>
</reference>
<gene>
    <name evidence="1" type="ORF">XENOCAPTIV_001793</name>
</gene>
<organism evidence="1 2">
    <name type="scientific">Xenoophorus captivus</name>
    <dbReference type="NCBI Taxonomy" id="1517983"/>
    <lineage>
        <taxon>Eukaryota</taxon>
        <taxon>Metazoa</taxon>
        <taxon>Chordata</taxon>
        <taxon>Craniata</taxon>
        <taxon>Vertebrata</taxon>
        <taxon>Euteleostomi</taxon>
        <taxon>Actinopterygii</taxon>
        <taxon>Neopterygii</taxon>
        <taxon>Teleostei</taxon>
        <taxon>Neoteleostei</taxon>
        <taxon>Acanthomorphata</taxon>
        <taxon>Ovalentaria</taxon>
        <taxon>Atherinomorphae</taxon>
        <taxon>Cyprinodontiformes</taxon>
        <taxon>Goodeidae</taxon>
        <taxon>Xenoophorus</taxon>
    </lineage>
</organism>
<evidence type="ECO:0000313" key="1">
    <source>
        <dbReference type="EMBL" id="MEQ2205528.1"/>
    </source>
</evidence>
<accession>A0ABV0RD94</accession>
<name>A0ABV0RD94_9TELE</name>
<dbReference type="EMBL" id="JAHRIN010042127">
    <property type="protein sequence ID" value="MEQ2205528.1"/>
    <property type="molecule type" value="Genomic_DNA"/>
</dbReference>
<keyword evidence="2" id="KW-1185">Reference proteome</keyword>
<dbReference type="Proteomes" id="UP001434883">
    <property type="component" value="Unassembled WGS sequence"/>
</dbReference>
<proteinExistence type="predicted"/>
<comment type="caution">
    <text evidence="1">The sequence shown here is derived from an EMBL/GenBank/DDBJ whole genome shotgun (WGS) entry which is preliminary data.</text>
</comment>
<protein>
    <submittedName>
        <fullName evidence="1">Uncharacterized protein</fullName>
    </submittedName>
</protein>
<sequence length="102" mass="11265">MYLQIIDCCISRSCHYGGILASCGSVNFGHFNFDLVCQKDEALIFTKLHLASFSQASKRHLCSSRPSTFKPHMPLFHWLILAGVAPHHVLPGTGCLHKPTDG</sequence>
<evidence type="ECO:0000313" key="2">
    <source>
        <dbReference type="Proteomes" id="UP001434883"/>
    </source>
</evidence>